<keyword evidence="4" id="KW-0496">Mitochondrion</keyword>
<dbReference type="InterPro" id="IPR013870">
    <property type="entry name" value="Ribosomal_mL54"/>
</dbReference>
<dbReference type="EMBL" id="MTYI01000110">
    <property type="protein sequence ID" value="PNP52346.1"/>
    <property type="molecule type" value="Genomic_DNA"/>
</dbReference>
<comment type="similarity">
    <text evidence="6">Belongs to the mitochondrion-specific ribosomal protein mL54 family.</text>
</comment>
<evidence type="ECO:0000256" key="4">
    <source>
        <dbReference type="ARBA" id="ARBA00023128"/>
    </source>
</evidence>
<keyword evidence="3" id="KW-0689">Ribosomal protein</keyword>
<name>A0A2K0U3L0_TRIHA</name>
<dbReference type="PANTHER" id="PTHR28595">
    <property type="entry name" value="39S RIBOSOMAL PROTEIN L54, MITOCHONDRIAL"/>
    <property type="match status" value="1"/>
</dbReference>
<evidence type="ECO:0000256" key="7">
    <source>
        <dbReference type="ARBA" id="ARBA00035179"/>
    </source>
</evidence>
<evidence type="ECO:0000256" key="8">
    <source>
        <dbReference type="SAM" id="MobiDB-lite"/>
    </source>
</evidence>
<feature type="region of interest" description="Disordered" evidence="8">
    <location>
        <begin position="29"/>
        <end position="58"/>
    </location>
</feature>
<sequence>MILSAEAERSACFEKMRLRAVQSFCGQSINPIGHPHQTDRIPKISPSTNRASPHPATNLNSYKNPLALTMFCTRCLRATIVRRQLPFSRQFSSSLRFYSAEPQLSTPVVDAGEAPKPTPTSRSICPEGTVLNGLNYTKGGQDPVALKDEDYPEWLWSCLDVMKKADAEDDNLGDEFSKSKKQRKLAAKRQKALEAKLLAEGNLEALAPKVPLQQQSINLPGDKNGSVLDNIAAADKREELRKAMRKERRATIKESNYLKSM</sequence>
<organism evidence="9 10">
    <name type="scientific">Trichoderma harzianum</name>
    <name type="common">Hypocrea lixii</name>
    <dbReference type="NCBI Taxonomy" id="5544"/>
    <lineage>
        <taxon>Eukaryota</taxon>
        <taxon>Fungi</taxon>
        <taxon>Dikarya</taxon>
        <taxon>Ascomycota</taxon>
        <taxon>Pezizomycotina</taxon>
        <taxon>Sordariomycetes</taxon>
        <taxon>Hypocreomycetidae</taxon>
        <taxon>Hypocreales</taxon>
        <taxon>Hypocreaceae</taxon>
        <taxon>Trichoderma</taxon>
    </lineage>
</organism>
<dbReference type="GO" id="GO:0005762">
    <property type="term" value="C:mitochondrial large ribosomal subunit"/>
    <property type="evidence" value="ECO:0007669"/>
    <property type="project" value="TreeGrafter"/>
</dbReference>
<dbReference type="PANTHER" id="PTHR28595:SF1">
    <property type="entry name" value="LARGE RIBOSOMAL SUBUNIT PROTEIN ML54"/>
    <property type="match status" value="1"/>
</dbReference>
<dbReference type="OrthoDB" id="10252718at2759"/>
<dbReference type="Proteomes" id="UP000236290">
    <property type="component" value="Unassembled WGS sequence"/>
</dbReference>
<dbReference type="AlphaFoldDB" id="A0A2K0U3L0"/>
<gene>
    <name evidence="9" type="ORF">THARTR1_07126</name>
</gene>
<evidence type="ECO:0000256" key="3">
    <source>
        <dbReference type="ARBA" id="ARBA00022980"/>
    </source>
</evidence>
<accession>A0A2K0U3L0</accession>
<comment type="caution">
    <text evidence="9">The sequence shown here is derived from an EMBL/GenBank/DDBJ whole genome shotgun (WGS) entry which is preliminary data.</text>
</comment>
<feature type="compositionally biased region" description="Polar residues" evidence="8">
    <location>
        <begin position="45"/>
        <end position="58"/>
    </location>
</feature>
<reference evidence="9 10" key="1">
    <citation type="submission" date="2017-02" db="EMBL/GenBank/DDBJ databases">
        <title>Genomes of Trichoderma spp. with biocontrol activity.</title>
        <authorList>
            <person name="Gardiner D."/>
            <person name="Kazan K."/>
            <person name="Vos C."/>
            <person name="Harvey P."/>
        </authorList>
    </citation>
    <scope>NUCLEOTIDE SEQUENCE [LARGE SCALE GENOMIC DNA]</scope>
    <source>
        <strain evidence="9 10">Tr1</strain>
    </source>
</reference>
<evidence type="ECO:0000256" key="2">
    <source>
        <dbReference type="ARBA" id="ARBA00022946"/>
    </source>
</evidence>
<evidence type="ECO:0000313" key="10">
    <source>
        <dbReference type="Proteomes" id="UP000236290"/>
    </source>
</evidence>
<evidence type="ECO:0000256" key="6">
    <source>
        <dbReference type="ARBA" id="ARBA00033752"/>
    </source>
</evidence>
<feature type="region of interest" description="Disordered" evidence="8">
    <location>
        <begin position="242"/>
        <end position="261"/>
    </location>
</feature>
<evidence type="ECO:0000256" key="1">
    <source>
        <dbReference type="ARBA" id="ARBA00004173"/>
    </source>
</evidence>
<evidence type="ECO:0000256" key="5">
    <source>
        <dbReference type="ARBA" id="ARBA00023274"/>
    </source>
</evidence>
<dbReference type="Pfam" id="PF08561">
    <property type="entry name" value="Ribosomal_L37"/>
    <property type="match status" value="1"/>
</dbReference>
<proteinExistence type="inferred from homology"/>
<protein>
    <recommendedName>
        <fullName evidence="7">Large ribosomal subunit protein mL54</fullName>
    </recommendedName>
</protein>
<evidence type="ECO:0000313" key="9">
    <source>
        <dbReference type="EMBL" id="PNP52346.1"/>
    </source>
</evidence>
<dbReference type="GO" id="GO:0003735">
    <property type="term" value="F:structural constituent of ribosome"/>
    <property type="evidence" value="ECO:0007669"/>
    <property type="project" value="TreeGrafter"/>
</dbReference>
<keyword evidence="5" id="KW-0687">Ribonucleoprotein</keyword>
<comment type="subcellular location">
    <subcellularLocation>
        <location evidence="1">Mitochondrion</location>
    </subcellularLocation>
</comment>
<keyword evidence="2" id="KW-0809">Transit peptide</keyword>